<feature type="region of interest" description="Disordered" evidence="1">
    <location>
        <begin position="49"/>
        <end position="73"/>
    </location>
</feature>
<reference evidence="3" key="1">
    <citation type="submission" date="2016-10" db="EMBL/GenBank/DDBJ databases">
        <authorList>
            <person name="Varghese N."/>
            <person name="Submissions S."/>
        </authorList>
    </citation>
    <scope>NUCLEOTIDE SEQUENCE [LARGE SCALE GENOMIC DNA]</scope>
    <source>
        <strain evidence="3">CGMCC 4.7042</strain>
    </source>
</reference>
<dbReference type="AlphaFoldDB" id="A0A1G9YZK1"/>
<dbReference type="Proteomes" id="UP000199063">
    <property type="component" value="Unassembled WGS sequence"/>
</dbReference>
<proteinExistence type="predicted"/>
<dbReference type="RefSeq" id="WP_093659038.1">
    <property type="nucleotide sequence ID" value="NZ_CBDRGB010000086.1"/>
</dbReference>
<dbReference type="GeneID" id="40832485"/>
<dbReference type="OrthoDB" id="4255520at2"/>
<feature type="region of interest" description="Disordered" evidence="1">
    <location>
        <begin position="1"/>
        <end position="20"/>
    </location>
</feature>
<organism evidence="2 3">
    <name type="scientific">Streptomyces wuyuanensis</name>
    <dbReference type="NCBI Taxonomy" id="1196353"/>
    <lineage>
        <taxon>Bacteria</taxon>
        <taxon>Bacillati</taxon>
        <taxon>Actinomycetota</taxon>
        <taxon>Actinomycetes</taxon>
        <taxon>Kitasatosporales</taxon>
        <taxon>Streptomycetaceae</taxon>
        <taxon>Streptomyces</taxon>
    </lineage>
</organism>
<accession>A0A1G9YZK1</accession>
<protein>
    <submittedName>
        <fullName evidence="2">Uncharacterized protein</fullName>
    </submittedName>
</protein>
<sequence length="73" mass="7896">MGTNPPVIVHPIEPSGGRPVTIRGEPVGTAHDLFDVLEFLRRANLPETDTAVDDPELIEWRGGGPQSWAESPP</sequence>
<evidence type="ECO:0000256" key="1">
    <source>
        <dbReference type="SAM" id="MobiDB-lite"/>
    </source>
</evidence>
<name>A0A1G9YZK1_9ACTN</name>
<evidence type="ECO:0000313" key="2">
    <source>
        <dbReference type="EMBL" id="SDN14357.1"/>
    </source>
</evidence>
<dbReference type="STRING" id="1196353.SAMN05444921_12041"/>
<dbReference type="EMBL" id="FNHI01000020">
    <property type="protein sequence ID" value="SDN14357.1"/>
    <property type="molecule type" value="Genomic_DNA"/>
</dbReference>
<evidence type="ECO:0000313" key="3">
    <source>
        <dbReference type="Proteomes" id="UP000199063"/>
    </source>
</evidence>
<keyword evidence="3" id="KW-1185">Reference proteome</keyword>
<gene>
    <name evidence="2" type="ORF">SAMN05444921_12041</name>
</gene>